<reference evidence="2 3" key="1">
    <citation type="submission" date="2014-12" db="EMBL/GenBank/DDBJ databases">
        <title>Genome assembly of Enhygromyxa salina DSM 15201.</title>
        <authorList>
            <person name="Sharma G."/>
            <person name="Subramanian S."/>
        </authorList>
    </citation>
    <scope>NUCLEOTIDE SEQUENCE [LARGE SCALE GENOMIC DNA]</scope>
    <source>
        <strain evidence="2 3">DSM 15201</strain>
    </source>
</reference>
<sequence length="67" mass="7009">MGPNFGTVSDLRAGDPAAIASSESSMRPKPITTQVMSDAPRPAGLADPSRVRPTLLLSARSREMSTP</sequence>
<feature type="compositionally biased region" description="Polar residues" evidence="1">
    <location>
        <begin position="21"/>
        <end position="36"/>
    </location>
</feature>
<comment type="caution">
    <text evidence="2">The sequence shown here is derived from an EMBL/GenBank/DDBJ whole genome shotgun (WGS) entry which is preliminary data.</text>
</comment>
<dbReference type="AlphaFoldDB" id="A0A0C2D8J7"/>
<feature type="region of interest" description="Disordered" evidence="1">
    <location>
        <begin position="1"/>
        <end position="67"/>
    </location>
</feature>
<dbReference type="EMBL" id="JMCC02000040">
    <property type="protein sequence ID" value="KIG16287.1"/>
    <property type="molecule type" value="Genomic_DNA"/>
</dbReference>
<accession>A0A0C2D8J7</accession>
<organism evidence="2 3">
    <name type="scientific">Enhygromyxa salina</name>
    <dbReference type="NCBI Taxonomy" id="215803"/>
    <lineage>
        <taxon>Bacteria</taxon>
        <taxon>Pseudomonadati</taxon>
        <taxon>Myxococcota</taxon>
        <taxon>Polyangia</taxon>
        <taxon>Nannocystales</taxon>
        <taxon>Nannocystaceae</taxon>
        <taxon>Enhygromyxa</taxon>
    </lineage>
</organism>
<evidence type="ECO:0000256" key="1">
    <source>
        <dbReference type="SAM" id="MobiDB-lite"/>
    </source>
</evidence>
<protein>
    <submittedName>
        <fullName evidence="2">Uncharacterized protein</fullName>
    </submittedName>
</protein>
<proteinExistence type="predicted"/>
<dbReference type="Proteomes" id="UP000031599">
    <property type="component" value="Unassembled WGS sequence"/>
</dbReference>
<evidence type="ECO:0000313" key="3">
    <source>
        <dbReference type="Proteomes" id="UP000031599"/>
    </source>
</evidence>
<gene>
    <name evidence="2" type="ORF">DB30_04747</name>
</gene>
<evidence type="ECO:0000313" key="2">
    <source>
        <dbReference type="EMBL" id="KIG16287.1"/>
    </source>
</evidence>
<name>A0A0C2D8J7_9BACT</name>